<keyword evidence="3" id="KW-0964">Secreted</keyword>
<evidence type="ECO:0000256" key="12">
    <source>
        <dbReference type="ARBA" id="ARBA00023170"/>
    </source>
</evidence>
<dbReference type="Gene3D" id="2.10.25.10">
    <property type="entry name" value="Laminin"/>
    <property type="match status" value="3"/>
</dbReference>
<evidence type="ECO:0000256" key="11">
    <source>
        <dbReference type="ARBA" id="ARBA00023157"/>
    </source>
</evidence>
<dbReference type="Pfam" id="PF07645">
    <property type="entry name" value="EGF_CA"/>
    <property type="match status" value="1"/>
</dbReference>
<dbReference type="Pfam" id="PF14670">
    <property type="entry name" value="FXa_inhibition"/>
    <property type="match status" value="2"/>
</dbReference>
<evidence type="ECO:0000256" key="3">
    <source>
        <dbReference type="ARBA" id="ARBA00022525"/>
    </source>
</evidence>
<dbReference type="PANTHER" id="PTHR47333:SF4">
    <property type="entry name" value="EGF-LIKE DOMAIN-CONTAINING PROTEIN"/>
    <property type="match status" value="1"/>
</dbReference>
<sequence length="297" mass="33575">LKPYLETISGEVGNTSDQFKWPWKTYEEWKRNQEHIENEIDQILIPRAKTVHANNRTKIPNVKRRRFKFGSNYSRKRRKKPAAKKRRNRKNKFKNSNKDILKSKPVEHAVAGGAVRYYSMDDGVPASFGKFETFIGAATTESSTRSSGILAREHLYDRTKSRWAAKHTRGINECSINNGGCEGLCVQTKSSFYCHCPDGFRLDSSRRKCLDLNECLSRNGHGRCQGECVNEWGSFKCGCDSVPGTQLDVDGVSCVPIDHCVDTDCSHICINTRSGAFCSCPEGFSLDNDWKSCKEVP</sequence>
<reference evidence="16" key="2">
    <citation type="submission" date="2014-07" db="EMBL/GenBank/DDBJ databases">
        <authorList>
            <person name="Hull J."/>
        </authorList>
    </citation>
    <scope>NUCLEOTIDE SEQUENCE</scope>
</reference>
<accession>A0A0A9W5C3</accession>
<organism evidence="16">
    <name type="scientific">Lygus hesperus</name>
    <name type="common">Western plant bug</name>
    <dbReference type="NCBI Taxonomy" id="30085"/>
    <lineage>
        <taxon>Eukaryota</taxon>
        <taxon>Metazoa</taxon>
        <taxon>Ecdysozoa</taxon>
        <taxon>Arthropoda</taxon>
        <taxon>Hexapoda</taxon>
        <taxon>Insecta</taxon>
        <taxon>Pterygota</taxon>
        <taxon>Neoptera</taxon>
        <taxon>Paraneoptera</taxon>
        <taxon>Hemiptera</taxon>
        <taxon>Heteroptera</taxon>
        <taxon>Panheteroptera</taxon>
        <taxon>Cimicomorpha</taxon>
        <taxon>Miridae</taxon>
        <taxon>Mirini</taxon>
        <taxon>Lygus</taxon>
    </lineage>
</organism>
<feature type="region of interest" description="Disordered" evidence="14">
    <location>
        <begin position="71"/>
        <end position="102"/>
    </location>
</feature>
<name>A0A0A9W5C3_LYGHE</name>
<feature type="domain" description="EGF-like" evidence="15">
    <location>
        <begin position="278"/>
        <end position="293"/>
    </location>
</feature>
<keyword evidence="5" id="KW-0254">Endocytosis</keyword>
<dbReference type="PANTHER" id="PTHR47333">
    <property type="entry name" value="VON WILLEBRAND FACTOR C AND EGF DOMAIN-CONTAINING PROTEIN"/>
    <property type="match status" value="1"/>
</dbReference>
<dbReference type="InterPro" id="IPR009030">
    <property type="entry name" value="Growth_fac_rcpt_cys_sf"/>
</dbReference>
<evidence type="ECO:0000256" key="2">
    <source>
        <dbReference type="ARBA" id="ARBA00004613"/>
    </source>
</evidence>
<dbReference type="InterPro" id="IPR018097">
    <property type="entry name" value="EGF_Ca-bd_CS"/>
</dbReference>
<evidence type="ECO:0000256" key="1">
    <source>
        <dbReference type="ARBA" id="ARBA00004479"/>
    </source>
</evidence>
<dbReference type="InterPro" id="IPR049883">
    <property type="entry name" value="NOTCH1_EGF-like"/>
</dbReference>
<evidence type="ECO:0000256" key="9">
    <source>
        <dbReference type="ARBA" id="ARBA00022989"/>
    </source>
</evidence>
<comment type="subcellular location">
    <subcellularLocation>
        <location evidence="1">Membrane</location>
        <topology evidence="1">Single-pass type I membrane protein</topology>
    </subcellularLocation>
    <subcellularLocation>
        <location evidence="2">Secreted</location>
    </subcellularLocation>
</comment>
<protein>
    <submittedName>
        <fullName evidence="16">Fibulin-5</fullName>
    </submittedName>
</protein>
<dbReference type="GO" id="GO:0006897">
    <property type="term" value="P:endocytosis"/>
    <property type="evidence" value="ECO:0007669"/>
    <property type="project" value="UniProtKB-KW"/>
</dbReference>
<keyword evidence="12" id="KW-0675">Receptor</keyword>
<dbReference type="SMART" id="SM00181">
    <property type="entry name" value="EGF"/>
    <property type="match status" value="3"/>
</dbReference>
<dbReference type="AlphaFoldDB" id="A0A0A9W5C3"/>
<dbReference type="GO" id="GO:0016020">
    <property type="term" value="C:membrane"/>
    <property type="evidence" value="ECO:0007669"/>
    <property type="project" value="UniProtKB-SubCell"/>
</dbReference>
<keyword evidence="10" id="KW-0472">Membrane</keyword>
<evidence type="ECO:0000313" key="16">
    <source>
        <dbReference type="EMBL" id="JAG03617.1"/>
    </source>
</evidence>
<feature type="compositionally biased region" description="Basic residues" evidence="14">
    <location>
        <begin position="71"/>
        <end position="95"/>
    </location>
</feature>
<gene>
    <name evidence="16" type="primary">FBLN5</name>
    <name evidence="16" type="ORF">CM83_981</name>
</gene>
<reference evidence="16" key="1">
    <citation type="journal article" date="2014" name="PLoS ONE">
        <title>Transcriptome-Based Identification of ABC Transporters in the Western Tarnished Plant Bug Lygus hesperus.</title>
        <authorList>
            <person name="Hull J.J."/>
            <person name="Chaney K."/>
            <person name="Geib S.M."/>
            <person name="Fabrick J.A."/>
            <person name="Brent C.S."/>
            <person name="Walsh D."/>
            <person name="Lavine L.C."/>
        </authorList>
    </citation>
    <scope>NUCLEOTIDE SEQUENCE</scope>
</reference>
<dbReference type="InterPro" id="IPR000742">
    <property type="entry name" value="EGF"/>
</dbReference>
<dbReference type="PROSITE" id="PS01187">
    <property type="entry name" value="EGF_CA"/>
    <property type="match status" value="1"/>
</dbReference>
<proteinExistence type="predicted"/>
<keyword evidence="9" id="KW-1133">Transmembrane helix</keyword>
<dbReference type="InterPro" id="IPR052080">
    <property type="entry name" value="vWF_C/EGF_Fibrillin"/>
</dbReference>
<evidence type="ECO:0000256" key="13">
    <source>
        <dbReference type="ARBA" id="ARBA00023180"/>
    </source>
</evidence>
<keyword evidence="8" id="KW-0677">Repeat</keyword>
<feature type="non-terminal residue" evidence="16">
    <location>
        <position position="1"/>
    </location>
</feature>
<dbReference type="GO" id="GO:0005509">
    <property type="term" value="F:calcium ion binding"/>
    <property type="evidence" value="ECO:0007669"/>
    <property type="project" value="InterPro"/>
</dbReference>
<dbReference type="InterPro" id="IPR001881">
    <property type="entry name" value="EGF-like_Ca-bd_dom"/>
</dbReference>
<evidence type="ECO:0000256" key="8">
    <source>
        <dbReference type="ARBA" id="ARBA00022737"/>
    </source>
</evidence>
<evidence type="ECO:0000256" key="10">
    <source>
        <dbReference type="ARBA" id="ARBA00023136"/>
    </source>
</evidence>
<dbReference type="GO" id="GO:0005576">
    <property type="term" value="C:extracellular region"/>
    <property type="evidence" value="ECO:0007669"/>
    <property type="project" value="UniProtKB-SubCell"/>
</dbReference>
<dbReference type="SMART" id="SM00179">
    <property type="entry name" value="EGF_CA"/>
    <property type="match status" value="3"/>
</dbReference>
<keyword evidence="11" id="KW-1015">Disulfide bond</keyword>
<dbReference type="CDD" id="cd00054">
    <property type="entry name" value="EGF_CA"/>
    <property type="match status" value="2"/>
</dbReference>
<evidence type="ECO:0000256" key="5">
    <source>
        <dbReference type="ARBA" id="ARBA00022583"/>
    </source>
</evidence>
<keyword evidence="13" id="KW-0325">Glycoprotein</keyword>
<evidence type="ECO:0000256" key="6">
    <source>
        <dbReference type="ARBA" id="ARBA00022692"/>
    </source>
</evidence>
<evidence type="ECO:0000256" key="14">
    <source>
        <dbReference type="SAM" id="MobiDB-lite"/>
    </source>
</evidence>
<evidence type="ECO:0000259" key="15">
    <source>
        <dbReference type="PROSITE" id="PS01186"/>
    </source>
</evidence>
<keyword evidence="6" id="KW-0812">Transmembrane</keyword>
<evidence type="ECO:0000256" key="4">
    <source>
        <dbReference type="ARBA" id="ARBA00022536"/>
    </source>
</evidence>
<dbReference type="EMBL" id="GBHO01039987">
    <property type="protein sequence ID" value="JAG03617.1"/>
    <property type="molecule type" value="Transcribed_RNA"/>
</dbReference>
<dbReference type="PROSITE" id="PS01186">
    <property type="entry name" value="EGF_2"/>
    <property type="match status" value="1"/>
</dbReference>
<keyword evidence="7" id="KW-0732">Signal</keyword>
<keyword evidence="4" id="KW-0245">EGF-like domain</keyword>
<dbReference type="SUPFAM" id="SSF57184">
    <property type="entry name" value="Growth factor receptor domain"/>
    <property type="match status" value="1"/>
</dbReference>
<evidence type="ECO:0000256" key="7">
    <source>
        <dbReference type="ARBA" id="ARBA00022729"/>
    </source>
</evidence>
<dbReference type="FunFam" id="2.10.25.10:FF:000009">
    <property type="entry name" value="Low-density lipoprotein receptor isoform 1"/>
    <property type="match status" value="1"/>
</dbReference>